<accession>A0A8K2AGU0</accession>
<comment type="caution">
    <text evidence="1">The sequence shown here is derived from an EMBL/GenBank/DDBJ whole genome shotgun (WGS) entry which is preliminary data.</text>
</comment>
<evidence type="ECO:0000313" key="2">
    <source>
        <dbReference type="Proteomes" id="UP000607397"/>
    </source>
</evidence>
<evidence type="ECO:0000313" key="1">
    <source>
        <dbReference type="EMBL" id="NCJ05370.1"/>
    </source>
</evidence>
<protein>
    <submittedName>
        <fullName evidence="1">Uncharacterized protein</fullName>
    </submittedName>
</protein>
<reference evidence="1" key="1">
    <citation type="submission" date="2019-12" db="EMBL/GenBank/DDBJ databases">
        <title>High-Quality draft genome sequences of three cyanobacteria isolated from the limestone walls of the Old Cathedral of Coimbra.</title>
        <authorList>
            <person name="Tiago I."/>
            <person name="Soares F."/>
            <person name="Portugal A."/>
        </authorList>
    </citation>
    <scope>NUCLEOTIDE SEQUENCE [LARGE SCALE GENOMIC DNA]</scope>
    <source>
        <strain evidence="1">C</strain>
    </source>
</reference>
<keyword evidence="2" id="KW-1185">Reference proteome</keyword>
<dbReference type="EMBL" id="WVIC01000003">
    <property type="protein sequence ID" value="NCJ05370.1"/>
    <property type="molecule type" value="Genomic_DNA"/>
</dbReference>
<organism evidence="1 2">
    <name type="scientific">Petrachloros mirabilis ULC683</name>
    <dbReference type="NCBI Taxonomy" id="2781853"/>
    <lineage>
        <taxon>Bacteria</taxon>
        <taxon>Bacillati</taxon>
        <taxon>Cyanobacteriota</taxon>
        <taxon>Cyanophyceae</taxon>
        <taxon>Synechococcales</taxon>
        <taxon>Petrachlorosaceae</taxon>
        <taxon>Petrachloros</taxon>
        <taxon>Petrachloros mirabilis</taxon>
    </lineage>
</organism>
<dbReference type="RefSeq" id="WP_161823843.1">
    <property type="nucleotide sequence ID" value="NZ_WVIC01000003.1"/>
</dbReference>
<gene>
    <name evidence="1" type="ORF">GS597_02340</name>
</gene>
<dbReference type="Proteomes" id="UP000607397">
    <property type="component" value="Unassembled WGS sequence"/>
</dbReference>
<dbReference type="AlphaFoldDB" id="A0A8K2AGU0"/>
<sequence>MSVPPAHYEELLATYSHHHHAVELLRQYRPYFEKVPSIRRSEESVITIPLPVVQVRQHSTPGSKRSLDCPYELISLPCDLALLMCDPEWQIKTGVEIFVFIHRSHEDFSDLLSRWRETQIALSRGYSWQMPQRYAHIFNEGAEKFYPLFVIFAETPERVRRGLKGAFLPTVKASLFETQQVATLADDVVSDPGVESSSPPPTL</sequence>
<name>A0A8K2AGU0_9CYAN</name>
<proteinExistence type="predicted"/>